<keyword evidence="2" id="KW-1185">Reference proteome</keyword>
<dbReference type="SUPFAM" id="SSF49503">
    <property type="entry name" value="Cupredoxins"/>
    <property type="match status" value="1"/>
</dbReference>
<evidence type="ECO:0000313" key="2">
    <source>
        <dbReference type="Proteomes" id="UP000315003"/>
    </source>
</evidence>
<dbReference type="OrthoDB" id="9772097at2"/>
<dbReference type="Gene3D" id="2.60.40.420">
    <property type="entry name" value="Cupredoxins - blue copper proteins"/>
    <property type="match status" value="1"/>
</dbReference>
<dbReference type="InterPro" id="IPR008972">
    <property type="entry name" value="Cupredoxin"/>
</dbReference>
<dbReference type="InterPro" id="IPR008969">
    <property type="entry name" value="CarboxyPept-like_regulatory"/>
</dbReference>
<gene>
    <name evidence="1" type="ORF">SV7mr_09720</name>
</gene>
<accession>A0A517SQS8</accession>
<proteinExistence type="predicted"/>
<protein>
    <recommendedName>
        <fullName evidence="3">Methylamine utilization protein</fullName>
    </recommendedName>
</protein>
<evidence type="ECO:0008006" key="3">
    <source>
        <dbReference type="Google" id="ProtNLM"/>
    </source>
</evidence>
<evidence type="ECO:0000313" key="1">
    <source>
        <dbReference type="EMBL" id="QDT58479.1"/>
    </source>
</evidence>
<name>A0A517SQS8_9BACT</name>
<sequence>MNNPSTTWSYGVSLKKFSKRLLQLSAAALAVSAAVSHSPAALGEETATLRVQFKIKGDAPKGSKITPTVDQAFCGQFGIPDETLVVNPDNKGIANVILYADTGRLGTKLPKVDAEPKTVVLANQNCRFQPRVVFVTVGDTLKITNPDKVSHNANMQFLVNTPENPNIPPGGSHETTPASAEPAPIPVSCNIHPWMKAQVVVIDNPYGAASDADGVIEIKGLPAGKVTMRAIHDAGRMSTVYLNGKKTSWRGARWKLELKPGVNDLGVVEVDADVFK</sequence>
<dbReference type="EMBL" id="CP036272">
    <property type="protein sequence ID" value="QDT58479.1"/>
    <property type="molecule type" value="Genomic_DNA"/>
</dbReference>
<dbReference type="RefSeq" id="WP_145269668.1">
    <property type="nucleotide sequence ID" value="NZ_CP036272.1"/>
</dbReference>
<dbReference type="AlphaFoldDB" id="A0A517SQS8"/>
<reference evidence="1 2" key="1">
    <citation type="submission" date="2019-02" db="EMBL/GenBank/DDBJ databases">
        <title>Deep-cultivation of Planctomycetes and their phenomic and genomic characterization uncovers novel biology.</title>
        <authorList>
            <person name="Wiegand S."/>
            <person name="Jogler M."/>
            <person name="Boedeker C."/>
            <person name="Pinto D."/>
            <person name="Vollmers J."/>
            <person name="Rivas-Marin E."/>
            <person name="Kohn T."/>
            <person name="Peeters S.H."/>
            <person name="Heuer A."/>
            <person name="Rast P."/>
            <person name="Oberbeckmann S."/>
            <person name="Bunk B."/>
            <person name="Jeske O."/>
            <person name="Meyerdierks A."/>
            <person name="Storesund J.E."/>
            <person name="Kallscheuer N."/>
            <person name="Luecker S."/>
            <person name="Lage O.M."/>
            <person name="Pohl T."/>
            <person name="Merkel B.J."/>
            <person name="Hornburger P."/>
            <person name="Mueller R.-W."/>
            <person name="Bruemmer F."/>
            <person name="Labrenz M."/>
            <person name="Spormann A.M."/>
            <person name="Op den Camp H."/>
            <person name="Overmann J."/>
            <person name="Amann R."/>
            <person name="Jetten M.S.M."/>
            <person name="Mascher T."/>
            <person name="Medema M.H."/>
            <person name="Devos D.P."/>
            <person name="Kaster A.-K."/>
            <person name="Ovreas L."/>
            <person name="Rohde M."/>
            <person name="Galperin M.Y."/>
            <person name="Jogler C."/>
        </authorList>
    </citation>
    <scope>NUCLEOTIDE SEQUENCE [LARGE SCALE GENOMIC DNA]</scope>
    <source>
        <strain evidence="1 2">SV_7m_r</strain>
    </source>
</reference>
<dbReference type="SUPFAM" id="SSF49464">
    <property type="entry name" value="Carboxypeptidase regulatory domain-like"/>
    <property type="match status" value="1"/>
</dbReference>
<organism evidence="1 2">
    <name type="scientific">Stieleria bergensis</name>
    <dbReference type="NCBI Taxonomy" id="2528025"/>
    <lineage>
        <taxon>Bacteria</taxon>
        <taxon>Pseudomonadati</taxon>
        <taxon>Planctomycetota</taxon>
        <taxon>Planctomycetia</taxon>
        <taxon>Pirellulales</taxon>
        <taxon>Pirellulaceae</taxon>
        <taxon>Stieleria</taxon>
    </lineage>
</organism>
<dbReference type="Proteomes" id="UP000315003">
    <property type="component" value="Chromosome"/>
</dbReference>